<dbReference type="GO" id="GO:0019213">
    <property type="term" value="F:deacetylase activity"/>
    <property type="evidence" value="ECO:0007669"/>
    <property type="project" value="InterPro"/>
</dbReference>
<dbReference type="InterPro" id="IPR024078">
    <property type="entry name" value="LmbE-like_dom_sf"/>
</dbReference>
<reference evidence="2" key="1">
    <citation type="submission" date="2020-09" db="EMBL/GenBank/DDBJ databases">
        <title>Bacillus faecalis sp. nov., a moderately halophilic bacterium isolated from cow faeces.</title>
        <authorList>
            <person name="Jiang L."/>
            <person name="Lee J."/>
        </authorList>
    </citation>
    <scope>NUCLEOTIDE SEQUENCE</scope>
    <source>
        <strain evidence="2">AGMB 02131</strain>
    </source>
</reference>
<accession>A0A927D2L1</accession>
<dbReference type="AlphaFoldDB" id="A0A927D2L1"/>
<evidence type="ECO:0000313" key="2">
    <source>
        <dbReference type="EMBL" id="MBD3110415.1"/>
    </source>
</evidence>
<evidence type="ECO:0000313" key="3">
    <source>
        <dbReference type="Proteomes" id="UP000602076"/>
    </source>
</evidence>
<dbReference type="SUPFAM" id="SSF102588">
    <property type="entry name" value="LmbE-like"/>
    <property type="match status" value="1"/>
</dbReference>
<dbReference type="GO" id="GO:0071793">
    <property type="term" value="P:bacillithiol biosynthetic process"/>
    <property type="evidence" value="ECO:0007669"/>
    <property type="project" value="InterPro"/>
</dbReference>
<dbReference type="EMBL" id="JACXSI010000069">
    <property type="protein sequence ID" value="MBD3110415.1"/>
    <property type="molecule type" value="Genomic_DNA"/>
</dbReference>
<dbReference type="PANTHER" id="PTHR12993:SF30">
    <property type="entry name" value="N-ACETYL-ALPHA-D-GLUCOSAMINYL L-MALATE DEACETYLASE 1"/>
    <property type="match status" value="1"/>
</dbReference>
<dbReference type="InterPro" id="IPR003737">
    <property type="entry name" value="GlcNAc_PI_deacetylase-related"/>
</dbReference>
<dbReference type="RefSeq" id="WP_190999949.1">
    <property type="nucleotide sequence ID" value="NZ_JACXSI010000069.1"/>
</dbReference>
<gene>
    <name evidence="2" type="primary">bshB1</name>
    <name evidence="2" type="ORF">IEO70_18985</name>
</gene>
<dbReference type="InterPro" id="IPR023842">
    <property type="entry name" value="Bacillithiol_biosynth_BshB1"/>
</dbReference>
<proteinExistence type="predicted"/>
<dbReference type="PANTHER" id="PTHR12993">
    <property type="entry name" value="N-ACETYLGLUCOSAMINYL-PHOSPHATIDYLINOSITOL DE-N-ACETYLASE-RELATED"/>
    <property type="match status" value="1"/>
</dbReference>
<comment type="cofactor">
    <cofactor evidence="1">
        <name>Zn(2+)</name>
        <dbReference type="ChEBI" id="CHEBI:29105"/>
    </cofactor>
</comment>
<evidence type="ECO:0000256" key="1">
    <source>
        <dbReference type="ARBA" id="ARBA00001947"/>
    </source>
</evidence>
<dbReference type="NCBIfam" id="TIGR04001">
    <property type="entry name" value="thiol_BshB1"/>
    <property type="match status" value="1"/>
</dbReference>
<dbReference type="GO" id="GO:0016811">
    <property type="term" value="F:hydrolase activity, acting on carbon-nitrogen (but not peptide) bonds, in linear amides"/>
    <property type="evidence" value="ECO:0007669"/>
    <property type="project" value="TreeGrafter"/>
</dbReference>
<organism evidence="2 3">
    <name type="scientific">Peribacillus faecalis</name>
    <dbReference type="NCBI Taxonomy" id="2772559"/>
    <lineage>
        <taxon>Bacteria</taxon>
        <taxon>Bacillati</taxon>
        <taxon>Bacillota</taxon>
        <taxon>Bacilli</taxon>
        <taxon>Bacillales</taxon>
        <taxon>Bacillaceae</taxon>
        <taxon>Peribacillus</taxon>
    </lineage>
</organism>
<dbReference type="Proteomes" id="UP000602076">
    <property type="component" value="Unassembled WGS sequence"/>
</dbReference>
<protein>
    <submittedName>
        <fullName evidence="2">Bacillithiol biosynthesis deacetylase BshB1</fullName>
    </submittedName>
</protein>
<name>A0A927D2L1_9BACI</name>
<comment type="caution">
    <text evidence="2">The sequence shown here is derived from an EMBL/GenBank/DDBJ whole genome shotgun (WGS) entry which is preliminary data.</text>
</comment>
<dbReference type="Pfam" id="PF02585">
    <property type="entry name" value="PIG-L"/>
    <property type="match status" value="1"/>
</dbReference>
<keyword evidence="3" id="KW-1185">Reference proteome</keyword>
<dbReference type="Gene3D" id="3.40.50.10320">
    <property type="entry name" value="LmbE-like"/>
    <property type="match status" value="1"/>
</dbReference>
<sequence length="237" mass="26687">MQREIDILAIGAHADDVEIGMGGTIAKFASAGKRIVICDLTQAEMSSNGTIHTRMDEAKNAGEVLGILHRINAYLPDRGLFLKEEYISRVASIIRLYRPKLVFVPYEIDRHPDHGNCAKLVEEACFSAGVRKYVDEQDQPPHRVENMYYYMINGFHKPDFAVDVTEFIEAKTDGLKAYKSQFEKTESSFQTPLVDDYIESIISRDKMIGKEVGVRYAEGFFSKKPLLLSQDLLGGKA</sequence>